<sequence length="200" mass="21517">MSETSTTKDFTLAPMTALDVTEVLALENRLFPHDAWPESFFYDELAHTGGGDDARAGDAADPSGDAEDDPAGDPGVGTRRYWTARTADGALAGYAGMMCVLPLADVQTLAVAPEMQGHGLGTRLLGLIVEAARTRGAEQVLLEVRADNPGAQALYRREGFEPIHTRPRYYPDGQDALIMRRPLTDLDARSSATDLRSPLS</sequence>
<keyword evidence="6" id="KW-1185">Reference proteome</keyword>
<evidence type="ECO:0000256" key="2">
    <source>
        <dbReference type="ARBA" id="ARBA00023315"/>
    </source>
</evidence>
<dbReference type="InterPro" id="IPR050832">
    <property type="entry name" value="Bact_Acetyltransf"/>
</dbReference>
<evidence type="ECO:0000313" key="5">
    <source>
        <dbReference type="EMBL" id="MBE1515472.1"/>
    </source>
</evidence>
<accession>A0ABR9J9D0</accession>
<proteinExistence type="predicted"/>
<dbReference type="CDD" id="cd04301">
    <property type="entry name" value="NAT_SF"/>
    <property type="match status" value="1"/>
</dbReference>
<dbReference type="InterPro" id="IPR016181">
    <property type="entry name" value="Acyl_CoA_acyltransferase"/>
</dbReference>
<dbReference type="InterPro" id="IPR000182">
    <property type="entry name" value="GNAT_dom"/>
</dbReference>
<evidence type="ECO:0000313" key="6">
    <source>
        <dbReference type="Proteomes" id="UP000636579"/>
    </source>
</evidence>
<evidence type="ECO:0000256" key="3">
    <source>
        <dbReference type="SAM" id="MobiDB-lite"/>
    </source>
</evidence>
<dbReference type="PANTHER" id="PTHR43877">
    <property type="entry name" value="AMINOALKYLPHOSPHONATE N-ACETYLTRANSFERASE-RELATED-RELATED"/>
    <property type="match status" value="1"/>
</dbReference>
<evidence type="ECO:0000259" key="4">
    <source>
        <dbReference type="PROSITE" id="PS51186"/>
    </source>
</evidence>
<dbReference type="EMBL" id="JADBEE010000002">
    <property type="protein sequence ID" value="MBE1515472.1"/>
    <property type="molecule type" value="Genomic_DNA"/>
</dbReference>
<dbReference type="NCBIfam" id="TIGR01575">
    <property type="entry name" value="rimI"/>
    <property type="match status" value="1"/>
</dbReference>
<keyword evidence="1 5" id="KW-0808">Transferase</keyword>
<dbReference type="GO" id="GO:0008999">
    <property type="term" value="F:protein-N-terminal-alanine acetyltransferase activity"/>
    <property type="evidence" value="ECO:0007669"/>
    <property type="project" value="UniProtKB-EC"/>
</dbReference>
<gene>
    <name evidence="5" type="ORF">H4W26_002264</name>
</gene>
<reference evidence="5 6" key="1">
    <citation type="submission" date="2020-10" db="EMBL/GenBank/DDBJ databases">
        <title>Sequencing the genomes of 1000 actinobacteria strains.</title>
        <authorList>
            <person name="Klenk H.-P."/>
        </authorList>
    </citation>
    <scope>NUCLEOTIDE SEQUENCE [LARGE SCALE GENOMIC DNA]</scope>
    <source>
        <strain evidence="5 6">DSM 15474</strain>
    </source>
</reference>
<dbReference type="SUPFAM" id="SSF55729">
    <property type="entry name" value="Acyl-CoA N-acyltransferases (Nat)"/>
    <property type="match status" value="1"/>
</dbReference>
<dbReference type="Gene3D" id="3.40.630.30">
    <property type="match status" value="1"/>
</dbReference>
<protein>
    <submittedName>
        <fullName evidence="5">Ribosomal-protein-alanine N-acetyltransferase</fullName>
        <ecNumber evidence="5">2.3.1.267</ecNumber>
    </submittedName>
</protein>
<dbReference type="InterPro" id="IPR006464">
    <property type="entry name" value="AcTrfase_RimI/Ard1"/>
</dbReference>
<dbReference type="Pfam" id="PF00583">
    <property type="entry name" value="Acetyltransf_1"/>
    <property type="match status" value="1"/>
</dbReference>
<feature type="region of interest" description="Disordered" evidence="3">
    <location>
        <begin position="51"/>
        <end position="79"/>
    </location>
</feature>
<organism evidence="5 6">
    <name type="scientific">Nesterenkonia halotolerans</name>
    <dbReference type="NCBI Taxonomy" id="225325"/>
    <lineage>
        <taxon>Bacteria</taxon>
        <taxon>Bacillati</taxon>
        <taxon>Actinomycetota</taxon>
        <taxon>Actinomycetes</taxon>
        <taxon>Micrococcales</taxon>
        <taxon>Micrococcaceae</taxon>
        <taxon>Nesterenkonia</taxon>
    </lineage>
</organism>
<keyword evidence="2 5" id="KW-0012">Acyltransferase</keyword>
<feature type="domain" description="N-acetyltransferase" evidence="4">
    <location>
        <begin position="10"/>
        <end position="184"/>
    </location>
</feature>
<dbReference type="EC" id="2.3.1.267" evidence="5"/>
<comment type="caution">
    <text evidence="5">The sequence shown here is derived from an EMBL/GenBank/DDBJ whole genome shotgun (WGS) entry which is preliminary data.</text>
</comment>
<name>A0ABR9J9D0_9MICC</name>
<dbReference type="PROSITE" id="PS51186">
    <property type="entry name" value="GNAT"/>
    <property type="match status" value="1"/>
</dbReference>
<evidence type="ECO:0000256" key="1">
    <source>
        <dbReference type="ARBA" id="ARBA00022679"/>
    </source>
</evidence>
<dbReference type="Proteomes" id="UP000636579">
    <property type="component" value="Unassembled WGS sequence"/>
</dbReference>